<accession>A0A382QGD6</accession>
<dbReference type="InterPro" id="IPR050266">
    <property type="entry name" value="AB_hydrolase_sf"/>
</dbReference>
<sequence length="277" mass="31869">MKKLWSIISIVFISCSSPAVKYEYIEKNEAFRKSINSGYFSLLSKGYTYYEYNNLSQDEIIVLIHGFSVPSYIWDETYYESIKRGYSVLRMDLFGRGYSDNPDVLYNDELYANQVLELLDELKIDKKINLVGLSNGGRVISKIAENNSDRIKRLIYVSPAGFHNPKLKPDTSGVAEIEIASFISNRYKTIAKGQLDDFKEPSKFQGWDTKYEELLKYKGFARALISTTKNNYSLDTINQKLGRSDLPQYAIWGDHDKVLPLNKVQDKINIIMPDLNL</sequence>
<dbReference type="GO" id="GO:0046464">
    <property type="term" value="P:acylglycerol catabolic process"/>
    <property type="evidence" value="ECO:0007669"/>
    <property type="project" value="TreeGrafter"/>
</dbReference>
<dbReference type="InterPro" id="IPR029058">
    <property type="entry name" value="AB_hydrolase_fold"/>
</dbReference>
<protein>
    <recommendedName>
        <fullName evidence="1">AB hydrolase-1 domain-containing protein</fullName>
    </recommendedName>
</protein>
<dbReference type="PANTHER" id="PTHR43798:SF33">
    <property type="entry name" value="HYDROLASE, PUTATIVE (AFU_ORTHOLOGUE AFUA_2G14860)-RELATED"/>
    <property type="match status" value="1"/>
</dbReference>
<dbReference type="PANTHER" id="PTHR43798">
    <property type="entry name" value="MONOACYLGLYCEROL LIPASE"/>
    <property type="match status" value="1"/>
</dbReference>
<organism evidence="2">
    <name type="scientific">marine metagenome</name>
    <dbReference type="NCBI Taxonomy" id="408172"/>
    <lineage>
        <taxon>unclassified sequences</taxon>
        <taxon>metagenomes</taxon>
        <taxon>ecological metagenomes</taxon>
    </lineage>
</organism>
<feature type="domain" description="AB hydrolase-1" evidence="1">
    <location>
        <begin position="60"/>
        <end position="238"/>
    </location>
</feature>
<proteinExistence type="predicted"/>
<dbReference type="GO" id="GO:0016020">
    <property type="term" value="C:membrane"/>
    <property type="evidence" value="ECO:0007669"/>
    <property type="project" value="TreeGrafter"/>
</dbReference>
<dbReference type="InterPro" id="IPR000073">
    <property type="entry name" value="AB_hydrolase_1"/>
</dbReference>
<dbReference type="Gene3D" id="3.40.50.1820">
    <property type="entry name" value="alpha/beta hydrolase"/>
    <property type="match status" value="1"/>
</dbReference>
<dbReference type="PRINTS" id="PR00111">
    <property type="entry name" value="ABHYDROLASE"/>
</dbReference>
<evidence type="ECO:0000313" key="2">
    <source>
        <dbReference type="EMBL" id="SVC84067.1"/>
    </source>
</evidence>
<dbReference type="SUPFAM" id="SSF53474">
    <property type="entry name" value="alpha/beta-Hydrolases"/>
    <property type="match status" value="1"/>
</dbReference>
<gene>
    <name evidence="2" type="ORF">METZ01_LOCUS336921</name>
</gene>
<reference evidence="2" key="1">
    <citation type="submission" date="2018-05" db="EMBL/GenBank/DDBJ databases">
        <authorList>
            <person name="Lanie J.A."/>
            <person name="Ng W.-L."/>
            <person name="Kazmierczak K.M."/>
            <person name="Andrzejewski T.M."/>
            <person name="Davidsen T.M."/>
            <person name="Wayne K.J."/>
            <person name="Tettelin H."/>
            <person name="Glass J.I."/>
            <person name="Rusch D."/>
            <person name="Podicherti R."/>
            <person name="Tsui H.-C.T."/>
            <person name="Winkler M.E."/>
        </authorList>
    </citation>
    <scope>NUCLEOTIDE SEQUENCE</scope>
</reference>
<name>A0A382QGD6_9ZZZZ</name>
<dbReference type="AlphaFoldDB" id="A0A382QGD6"/>
<dbReference type="Pfam" id="PF00561">
    <property type="entry name" value="Abhydrolase_1"/>
    <property type="match status" value="1"/>
</dbReference>
<dbReference type="PROSITE" id="PS51257">
    <property type="entry name" value="PROKAR_LIPOPROTEIN"/>
    <property type="match status" value="1"/>
</dbReference>
<dbReference type="GO" id="GO:0047372">
    <property type="term" value="F:monoacylglycerol lipase activity"/>
    <property type="evidence" value="ECO:0007669"/>
    <property type="project" value="TreeGrafter"/>
</dbReference>
<feature type="non-terminal residue" evidence="2">
    <location>
        <position position="277"/>
    </location>
</feature>
<dbReference type="EMBL" id="UINC01114039">
    <property type="protein sequence ID" value="SVC84067.1"/>
    <property type="molecule type" value="Genomic_DNA"/>
</dbReference>
<evidence type="ECO:0000259" key="1">
    <source>
        <dbReference type="Pfam" id="PF00561"/>
    </source>
</evidence>